<comment type="caution">
    <text evidence="1">The sequence shown here is derived from an EMBL/GenBank/DDBJ whole genome shotgun (WGS) entry which is preliminary data.</text>
</comment>
<organism evidence="1 2">
    <name type="scientific">Rhodocollybia butyracea</name>
    <dbReference type="NCBI Taxonomy" id="206335"/>
    <lineage>
        <taxon>Eukaryota</taxon>
        <taxon>Fungi</taxon>
        <taxon>Dikarya</taxon>
        <taxon>Basidiomycota</taxon>
        <taxon>Agaricomycotina</taxon>
        <taxon>Agaricomycetes</taxon>
        <taxon>Agaricomycetidae</taxon>
        <taxon>Agaricales</taxon>
        <taxon>Marasmiineae</taxon>
        <taxon>Omphalotaceae</taxon>
        <taxon>Rhodocollybia</taxon>
    </lineage>
</organism>
<dbReference type="AlphaFoldDB" id="A0A9P5PMC0"/>
<evidence type="ECO:0000313" key="1">
    <source>
        <dbReference type="EMBL" id="KAF9065921.1"/>
    </source>
</evidence>
<name>A0A9P5PMC0_9AGAR</name>
<accession>A0A9P5PMC0</accession>
<keyword evidence="2" id="KW-1185">Reference proteome</keyword>
<sequence>MGARHSAAYAQVPQVHRNTQERYFRLILAPWNTLLCSNPIQRTILWQLCLSKKFAWTLACSISHMISFKAFCSLLASYSIHFILPVVDYVCVPERRKQGKF</sequence>
<reference evidence="1" key="1">
    <citation type="submission" date="2020-11" db="EMBL/GenBank/DDBJ databases">
        <authorList>
            <consortium name="DOE Joint Genome Institute"/>
            <person name="Ahrendt S."/>
            <person name="Riley R."/>
            <person name="Andreopoulos W."/>
            <person name="Labutti K."/>
            <person name="Pangilinan J."/>
            <person name="Ruiz-Duenas F.J."/>
            <person name="Barrasa J.M."/>
            <person name="Sanchez-Garcia M."/>
            <person name="Camarero S."/>
            <person name="Miyauchi S."/>
            <person name="Serrano A."/>
            <person name="Linde D."/>
            <person name="Babiker R."/>
            <person name="Drula E."/>
            <person name="Ayuso-Fernandez I."/>
            <person name="Pacheco R."/>
            <person name="Padilla G."/>
            <person name="Ferreira P."/>
            <person name="Barriuso J."/>
            <person name="Kellner H."/>
            <person name="Castanera R."/>
            <person name="Alfaro M."/>
            <person name="Ramirez L."/>
            <person name="Pisabarro A.G."/>
            <person name="Kuo A."/>
            <person name="Tritt A."/>
            <person name="Lipzen A."/>
            <person name="He G."/>
            <person name="Yan M."/>
            <person name="Ng V."/>
            <person name="Cullen D."/>
            <person name="Martin F."/>
            <person name="Rosso M.-N."/>
            <person name="Henrissat B."/>
            <person name="Hibbett D."/>
            <person name="Martinez A.T."/>
            <person name="Grigoriev I.V."/>
        </authorList>
    </citation>
    <scope>NUCLEOTIDE SEQUENCE</scope>
    <source>
        <strain evidence="1">AH 40177</strain>
    </source>
</reference>
<protein>
    <submittedName>
        <fullName evidence="1">Uncharacterized protein</fullName>
    </submittedName>
</protein>
<dbReference type="EMBL" id="JADNRY010000095">
    <property type="protein sequence ID" value="KAF9065921.1"/>
    <property type="molecule type" value="Genomic_DNA"/>
</dbReference>
<proteinExistence type="predicted"/>
<gene>
    <name evidence="1" type="ORF">BDP27DRAFT_1331291</name>
</gene>
<dbReference type="Proteomes" id="UP000772434">
    <property type="component" value="Unassembled WGS sequence"/>
</dbReference>
<evidence type="ECO:0000313" key="2">
    <source>
        <dbReference type="Proteomes" id="UP000772434"/>
    </source>
</evidence>